<gene>
    <name evidence="1" type="ORF">SAMN02745244_02598</name>
</gene>
<name>A0A1M6JLP6_9ACTN</name>
<protein>
    <recommendedName>
        <fullName evidence="3">Caspase domain-containing protein</fullName>
    </recommendedName>
</protein>
<evidence type="ECO:0000313" key="2">
    <source>
        <dbReference type="Proteomes" id="UP000184512"/>
    </source>
</evidence>
<dbReference type="AlphaFoldDB" id="A0A1M6JLP6"/>
<proteinExistence type="predicted"/>
<accession>A0A1M6JLP6</accession>
<evidence type="ECO:0000313" key="1">
    <source>
        <dbReference type="EMBL" id="SHJ47627.1"/>
    </source>
</evidence>
<dbReference type="STRING" id="1123357.SAMN02745244_02598"/>
<dbReference type="RefSeq" id="WP_217652232.1">
    <property type="nucleotide sequence ID" value="NZ_FQZG01000051.1"/>
</dbReference>
<dbReference type="Proteomes" id="UP000184512">
    <property type="component" value="Unassembled WGS sequence"/>
</dbReference>
<dbReference type="EMBL" id="FQZG01000051">
    <property type="protein sequence ID" value="SHJ47627.1"/>
    <property type="molecule type" value="Genomic_DNA"/>
</dbReference>
<dbReference type="InterPro" id="IPR027417">
    <property type="entry name" value="P-loop_NTPase"/>
</dbReference>
<sequence length="746" mass="79645">MGEDVPRLFAGVGISNYVNHSTLPQAVADVEAVHKLLRIPERTPLLDPDKDSVGDFVGSLHGAMPDGGLIVFMWSGHGKLDGGLRLITADDDTHPDGVAFTEAIRPLVKSRAHQLLFMVDVCHAGEAATSMEMIRALVNDVPPADDRVWAGVLASCQQVETARDGLFGEVLTRLLTRGPSEDGVIKWPSGSKFISGEELGSALLSEWPEEASQRPRFSRDGLQLALIPNPLFKPELLPARIVEHLLLAARGGADEGEASAFTGRVAEVNQVVGWVRSEEPGMHVVTGAPGTGKSAILGRVVSLSDAGERCRLLSSDPSLAHEDPGERSVHAAVHVRGLTADQTAQRIHAQLVAAGVLDPESTRECRNVNQFLGDVEAAFHDGGVPVVAVDGVDEARGEAFDIASGLLVPLSRWATVMVATRNLNPPTGEGGEFLIDALSPTGAELDLADPGIAAQGVLDLREYILRRLSGVASEMDPGKVADLLTGTASSASLPFLLARLVTSQLIHSPIDSGVEGWQELVAASLPQALERDLAAVAAPAHRDDIDEPAFAKLLVTALSWALGSGLPLPEWAAIADALSDGAYSEITPPDQWWVLEQLGRYLIQDVEAEQAVYRIAHASIIEWLRPPSKRPQEVFTDPNAQMVSGALLNRYEALLREGISAQSTTYLWRYAWRHAAEAGPTGVDRLRTLSSISTALLPDVASASLEVAAAFRTWGKRAEALPPTQESVTIYQGLAEQNPAFLPDLA</sequence>
<reference evidence="1 2" key="1">
    <citation type="submission" date="2016-11" db="EMBL/GenBank/DDBJ databases">
        <authorList>
            <person name="Jaros S."/>
            <person name="Januszkiewicz K."/>
            <person name="Wedrychowicz H."/>
        </authorList>
    </citation>
    <scope>NUCLEOTIDE SEQUENCE [LARGE SCALE GENOMIC DNA]</scope>
    <source>
        <strain evidence="1 2">DSM 12906</strain>
    </source>
</reference>
<feature type="non-terminal residue" evidence="1">
    <location>
        <position position="746"/>
    </location>
</feature>
<dbReference type="SUPFAM" id="SSF52540">
    <property type="entry name" value="P-loop containing nucleoside triphosphate hydrolases"/>
    <property type="match status" value="1"/>
</dbReference>
<dbReference type="Gene3D" id="3.40.50.1460">
    <property type="match status" value="1"/>
</dbReference>
<keyword evidence="2" id="KW-1185">Reference proteome</keyword>
<evidence type="ECO:0008006" key="3">
    <source>
        <dbReference type="Google" id="ProtNLM"/>
    </source>
</evidence>
<organism evidence="1 2">
    <name type="scientific">Tessaracoccus bendigoensis DSM 12906</name>
    <dbReference type="NCBI Taxonomy" id="1123357"/>
    <lineage>
        <taxon>Bacteria</taxon>
        <taxon>Bacillati</taxon>
        <taxon>Actinomycetota</taxon>
        <taxon>Actinomycetes</taxon>
        <taxon>Propionibacteriales</taxon>
        <taxon>Propionibacteriaceae</taxon>
        <taxon>Tessaracoccus</taxon>
    </lineage>
</organism>